<evidence type="ECO:0000313" key="3">
    <source>
        <dbReference type="Proteomes" id="UP001215598"/>
    </source>
</evidence>
<proteinExistence type="predicted"/>
<feature type="region of interest" description="Disordered" evidence="1">
    <location>
        <begin position="1"/>
        <end position="133"/>
    </location>
</feature>
<evidence type="ECO:0000313" key="2">
    <source>
        <dbReference type="EMBL" id="KAJ7712030.1"/>
    </source>
</evidence>
<gene>
    <name evidence="2" type="ORF">B0H16DRAFT_1626482</name>
</gene>
<keyword evidence="3" id="KW-1185">Reference proteome</keyword>
<dbReference type="AlphaFoldDB" id="A0AAD7H4W7"/>
<name>A0AAD7H4W7_9AGAR</name>
<sequence>MEREDRRRSAPAPAPVEEAPLVLRHRRQHSGAHGDHRPYHDAQPTFRRLRPRSARSGCTTRTAPAPSTPNATKGKSSPDSEFHPQPLARPVLAETEYTPPSNSRAGALARLKKKGRMEEGLQREKARASGGGTISAFERGARAQAQATPANGQQRRLDMEDDLPAPFAAFAGVNMQVLRELHRRDVSLAISRTSDVAMYMQKGTEPSPYR</sequence>
<comment type="caution">
    <text evidence="2">The sequence shown here is derived from an EMBL/GenBank/DDBJ whole genome shotgun (WGS) entry which is preliminary data.</text>
</comment>
<dbReference type="EMBL" id="JARKIB010000378">
    <property type="protein sequence ID" value="KAJ7712030.1"/>
    <property type="molecule type" value="Genomic_DNA"/>
</dbReference>
<evidence type="ECO:0000256" key="1">
    <source>
        <dbReference type="SAM" id="MobiDB-lite"/>
    </source>
</evidence>
<dbReference type="Proteomes" id="UP001215598">
    <property type="component" value="Unassembled WGS sequence"/>
</dbReference>
<feature type="compositionally biased region" description="Basic and acidic residues" evidence="1">
    <location>
        <begin position="116"/>
        <end position="127"/>
    </location>
</feature>
<accession>A0AAD7H4W7</accession>
<reference evidence="2" key="1">
    <citation type="submission" date="2023-03" db="EMBL/GenBank/DDBJ databases">
        <title>Massive genome expansion in bonnet fungi (Mycena s.s.) driven by repeated elements and novel gene families across ecological guilds.</title>
        <authorList>
            <consortium name="Lawrence Berkeley National Laboratory"/>
            <person name="Harder C.B."/>
            <person name="Miyauchi S."/>
            <person name="Viragh M."/>
            <person name="Kuo A."/>
            <person name="Thoen E."/>
            <person name="Andreopoulos B."/>
            <person name="Lu D."/>
            <person name="Skrede I."/>
            <person name="Drula E."/>
            <person name="Henrissat B."/>
            <person name="Morin E."/>
            <person name="Kohler A."/>
            <person name="Barry K."/>
            <person name="LaButti K."/>
            <person name="Morin E."/>
            <person name="Salamov A."/>
            <person name="Lipzen A."/>
            <person name="Mereny Z."/>
            <person name="Hegedus B."/>
            <person name="Baldrian P."/>
            <person name="Stursova M."/>
            <person name="Weitz H."/>
            <person name="Taylor A."/>
            <person name="Grigoriev I.V."/>
            <person name="Nagy L.G."/>
            <person name="Martin F."/>
            <person name="Kauserud H."/>
        </authorList>
    </citation>
    <scope>NUCLEOTIDE SEQUENCE</scope>
    <source>
        <strain evidence="2">CBHHK182m</strain>
    </source>
</reference>
<protein>
    <submittedName>
        <fullName evidence="2">Uncharacterized protein</fullName>
    </submittedName>
</protein>
<organism evidence="2 3">
    <name type="scientific">Mycena metata</name>
    <dbReference type="NCBI Taxonomy" id="1033252"/>
    <lineage>
        <taxon>Eukaryota</taxon>
        <taxon>Fungi</taxon>
        <taxon>Dikarya</taxon>
        <taxon>Basidiomycota</taxon>
        <taxon>Agaricomycotina</taxon>
        <taxon>Agaricomycetes</taxon>
        <taxon>Agaricomycetidae</taxon>
        <taxon>Agaricales</taxon>
        <taxon>Marasmiineae</taxon>
        <taxon>Mycenaceae</taxon>
        <taxon>Mycena</taxon>
    </lineage>
</organism>